<feature type="transmembrane region" description="Helical" evidence="9">
    <location>
        <begin position="43"/>
        <end position="60"/>
    </location>
</feature>
<dbReference type="Pfam" id="PF01769">
    <property type="entry name" value="MgtE"/>
    <property type="match status" value="2"/>
</dbReference>
<evidence type="ECO:0000256" key="1">
    <source>
        <dbReference type="ARBA" id="ARBA00004141"/>
    </source>
</evidence>
<feature type="transmembrane region" description="Helical" evidence="9">
    <location>
        <begin position="120"/>
        <end position="144"/>
    </location>
</feature>
<evidence type="ECO:0000256" key="4">
    <source>
        <dbReference type="ARBA" id="ARBA00022692"/>
    </source>
</evidence>
<dbReference type="SUPFAM" id="SSF161093">
    <property type="entry name" value="MgtE membrane domain-like"/>
    <property type="match status" value="2"/>
</dbReference>
<evidence type="ECO:0000256" key="5">
    <source>
        <dbReference type="ARBA" id="ARBA00022842"/>
    </source>
</evidence>
<proteinExistence type="inferred from homology"/>
<keyword evidence="8 9" id="KW-0472">Membrane</keyword>
<evidence type="ECO:0000256" key="2">
    <source>
        <dbReference type="ARBA" id="ARBA00009749"/>
    </source>
</evidence>
<accession>A0AAD5KVB3</accession>
<feature type="transmembrane region" description="Helical" evidence="9">
    <location>
        <begin position="226"/>
        <end position="248"/>
    </location>
</feature>
<reference evidence="11" key="1">
    <citation type="journal article" date="2022" name="IScience">
        <title>Evolution of zygomycete secretomes and the origins of terrestrial fungal ecologies.</title>
        <authorList>
            <person name="Chang Y."/>
            <person name="Wang Y."/>
            <person name="Mondo S."/>
            <person name="Ahrendt S."/>
            <person name="Andreopoulos W."/>
            <person name="Barry K."/>
            <person name="Beard J."/>
            <person name="Benny G.L."/>
            <person name="Blankenship S."/>
            <person name="Bonito G."/>
            <person name="Cuomo C."/>
            <person name="Desiro A."/>
            <person name="Gervers K.A."/>
            <person name="Hundley H."/>
            <person name="Kuo A."/>
            <person name="LaButti K."/>
            <person name="Lang B.F."/>
            <person name="Lipzen A."/>
            <person name="O'Donnell K."/>
            <person name="Pangilinan J."/>
            <person name="Reynolds N."/>
            <person name="Sandor L."/>
            <person name="Smith M.E."/>
            <person name="Tsang A."/>
            <person name="Grigoriev I.V."/>
            <person name="Stajich J.E."/>
            <person name="Spatafora J.W."/>
        </authorList>
    </citation>
    <scope>NUCLEOTIDE SEQUENCE</scope>
    <source>
        <strain evidence="11">RSA 2281</strain>
    </source>
</reference>
<keyword evidence="7" id="KW-0406">Ion transport</keyword>
<feature type="transmembrane region" description="Helical" evidence="9">
    <location>
        <begin position="255"/>
        <end position="278"/>
    </location>
</feature>
<keyword evidence="12" id="KW-1185">Reference proteome</keyword>
<evidence type="ECO:0000259" key="10">
    <source>
        <dbReference type="Pfam" id="PF01769"/>
    </source>
</evidence>
<feature type="transmembrane region" description="Helical" evidence="9">
    <location>
        <begin position="164"/>
        <end position="185"/>
    </location>
</feature>
<feature type="transmembrane region" description="Helical" evidence="9">
    <location>
        <begin position="290"/>
        <end position="308"/>
    </location>
</feature>
<dbReference type="FunFam" id="1.10.357.20:FF:000001">
    <property type="entry name" value="Solute carrier family 41 member 2"/>
    <property type="match status" value="1"/>
</dbReference>
<feature type="transmembrane region" description="Helical" evidence="9">
    <location>
        <begin position="395"/>
        <end position="418"/>
    </location>
</feature>
<dbReference type="AlphaFoldDB" id="A0AAD5KVB3"/>
<protein>
    <recommendedName>
        <fullName evidence="10">SLC41A/MgtE integral membrane domain-containing protein</fullName>
    </recommendedName>
</protein>
<gene>
    <name evidence="11" type="ORF">BDA99DRAFT_430390</name>
</gene>
<feature type="transmembrane region" description="Helical" evidence="9">
    <location>
        <begin position="329"/>
        <end position="348"/>
    </location>
</feature>
<feature type="domain" description="SLC41A/MgtE integral membrane" evidence="10">
    <location>
        <begin position="292"/>
        <end position="413"/>
    </location>
</feature>
<dbReference type="Gene3D" id="1.10.357.20">
    <property type="entry name" value="SLC41 divalent cation transporters, integral membrane domain"/>
    <property type="match status" value="2"/>
</dbReference>
<dbReference type="PANTHER" id="PTHR16228">
    <property type="entry name" value="DIVALENT CATION TRANSPORTER SOLUTE CARRIER FAMILY 41"/>
    <property type="match status" value="1"/>
</dbReference>
<dbReference type="PANTHER" id="PTHR16228:SF7">
    <property type="entry name" value="SLC41A_MGTE INTEGRAL MEMBRANE DOMAIN-CONTAINING PROTEIN"/>
    <property type="match status" value="1"/>
</dbReference>
<reference evidence="11" key="2">
    <citation type="submission" date="2023-02" db="EMBL/GenBank/DDBJ databases">
        <authorList>
            <consortium name="DOE Joint Genome Institute"/>
            <person name="Mondo S.J."/>
            <person name="Chang Y."/>
            <person name="Wang Y."/>
            <person name="Ahrendt S."/>
            <person name="Andreopoulos W."/>
            <person name="Barry K."/>
            <person name="Beard J."/>
            <person name="Benny G.L."/>
            <person name="Blankenship S."/>
            <person name="Bonito G."/>
            <person name="Cuomo C."/>
            <person name="Desiro A."/>
            <person name="Gervers K.A."/>
            <person name="Hundley H."/>
            <person name="Kuo A."/>
            <person name="LaButti K."/>
            <person name="Lang B.F."/>
            <person name="Lipzen A."/>
            <person name="O'Donnell K."/>
            <person name="Pangilinan J."/>
            <person name="Reynolds N."/>
            <person name="Sandor L."/>
            <person name="Smith M.W."/>
            <person name="Tsang A."/>
            <person name="Grigoriev I.V."/>
            <person name="Stajich J.E."/>
            <person name="Spatafora J.W."/>
        </authorList>
    </citation>
    <scope>NUCLEOTIDE SEQUENCE</scope>
    <source>
        <strain evidence="11">RSA 2281</strain>
    </source>
</reference>
<keyword evidence="4 9" id="KW-0812">Transmembrane</keyword>
<keyword evidence="5" id="KW-0460">Magnesium</keyword>
<evidence type="ECO:0000256" key="8">
    <source>
        <dbReference type="ARBA" id="ARBA00023136"/>
    </source>
</evidence>
<evidence type="ECO:0000256" key="7">
    <source>
        <dbReference type="ARBA" id="ARBA00023065"/>
    </source>
</evidence>
<dbReference type="GO" id="GO:0008324">
    <property type="term" value="F:monoatomic cation transmembrane transporter activity"/>
    <property type="evidence" value="ECO:0007669"/>
    <property type="project" value="InterPro"/>
</dbReference>
<dbReference type="PRINTS" id="PR00173">
    <property type="entry name" value="EDTRNSPORT"/>
</dbReference>
<dbReference type="InterPro" id="IPR045349">
    <property type="entry name" value="SLC41A1-3"/>
</dbReference>
<organism evidence="11 12">
    <name type="scientific">Phascolomyces articulosus</name>
    <dbReference type="NCBI Taxonomy" id="60185"/>
    <lineage>
        <taxon>Eukaryota</taxon>
        <taxon>Fungi</taxon>
        <taxon>Fungi incertae sedis</taxon>
        <taxon>Mucoromycota</taxon>
        <taxon>Mucoromycotina</taxon>
        <taxon>Mucoromycetes</taxon>
        <taxon>Mucorales</taxon>
        <taxon>Lichtheimiaceae</taxon>
        <taxon>Phascolomyces</taxon>
    </lineage>
</organism>
<evidence type="ECO:0000313" key="12">
    <source>
        <dbReference type="Proteomes" id="UP001209540"/>
    </source>
</evidence>
<dbReference type="InterPro" id="IPR036739">
    <property type="entry name" value="SLC41_membr_dom_sf"/>
</dbReference>
<dbReference type="EMBL" id="JAIXMP010000002">
    <property type="protein sequence ID" value="KAI9276740.1"/>
    <property type="molecule type" value="Genomic_DNA"/>
</dbReference>
<dbReference type="Proteomes" id="UP001209540">
    <property type="component" value="Unassembled WGS sequence"/>
</dbReference>
<name>A0AAD5KVB3_9FUNG</name>
<keyword evidence="6 9" id="KW-1133">Transmembrane helix</keyword>
<feature type="transmembrane region" description="Helical" evidence="9">
    <location>
        <begin position="197"/>
        <end position="220"/>
    </location>
</feature>
<evidence type="ECO:0000256" key="3">
    <source>
        <dbReference type="ARBA" id="ARBA00022448"/>
    </source>
</evidence>
<sequence>MTSIAVFLRLLYHSLNIYAHFTTSVEKSKLLLHKYLTLPVQALPSLIISVIGLIMAGVLMDKYKTWDMFIKTPELFILIPILLNLKGNLEMNLAARFSTSANLGDLDHGPTCRSLVIGNLALLQVQALVAGALAGVAAFVLGLINKPGGNSVTYFESMYMISSSMISAAFSGAILGAFMCGLILLCRKLKVDPDNVACPMASASGDIVTLLLLGGCALVLSNQINTMFSTILFIVMVLILPLFGYMVWKNKHTKELLLVGWVPILIAMVISSLAGVVLERYVAEYKGVALLTPVLIGLAGNLGSIYASRISTSLHGETKENCNLVEWSLLLMNIPIQIFFLIIIWAFQMGELNYNGWFFFAYFTVSMICTWICLKIGKYMTFGFWKMGYDPDNYVIPYLTASIDLIGTILLVLAFSVLTSSGADDMKLHVSRH</sequence>
<evidence type="ECO:0000256" key="9">
    <source>
        <dbReference type="SAM" id="Phobius"/>
    </source>
</evidence>
<feature type="domain" description="SLC41A/MgtE integral membrane" evidence="10">
    <location>
        <begin position="79"/>
        <end position="215"/>
    </location>
</feature>
<evidence type="ECO:0000313" key="11">
    <source>
        <dbReference type="EMBL" id="KAI9276740.1"/>
    </source>
</evidence>
<keyword evidence="3" id="KW-0813">Transport</keyword>
<comment type="similarity">
    <text evidence="2">Belongs to the SLC41A transporter family.</text>
</comment>
<dbReference type="InterPro" id="IPR006667">
    <property type="entry name" value="SLC41_membr_dom"/>
</dbReference>
<dbReference type="GO" id="GO:0005886">
    <property type="term" value="C:plasma membrane"/>
    <property type="evidence" value="ECO:0007669"/>
    <property type="project" value="TreeGrafter"/>
</dbReference>
<evidence type="ECO:0000256" key="6">
    <source>
        <dbReference type="ARBA" id="ARBA00022989"/>
    </source>
</evidence>
<comment type="caution">
    <text evidence="11">The sequence shown here is derived from an EMBL/GenBank/DDBJ whole genome shotgun (WGS) entry which is preliminary data.</text>
</comment>
<feature type="transmembrane region" description="Helical" evidence="9">
    <location>
        <begin position="354"/>
        <end position="374"/>
    </location>
</feature>
<comment type="subcellular location">
    <subcellularLocation>
        <location evidence="1">Membrane</location>
        <topology evidence="1">Multi-pass membrane protein</topology>
    </subcellularLocation>
</comment>